<organism evidence="2 3">
    <name type="scientific">Noviherbaspirillum sedimenti</name>
    <dbReference type="NCBI Taxonomy" id="2320865"/>
    <lineage>
        <taxon>Bacteria</taxon>
        <taxon>Pseudomonadati</taxon>
        <taxon>Pseudomonadota</taxon>
        <taxon>Betaproteobacteria</taxon>
        <taxon>Burkholderiales</taxon>
        <taxon>Oxalobacteraceae</taxon>
        <taxon>Noviherbaspirillum</taxon>
    </lineage>
</organism>
<dbReference type="RefSeq" id="WP_119784415.1">
    <property type="nucleotide sequence ID" value="NZ_QYUQ01000002.1"/>
</dbReference>
<sequence>MGAFFTALLAKFSALATWFGNLFKAVFSSLWHLVTDVFCWIFEGLLTLVQTVLDSLPGPDSFSLFNPAQYVTGLPSDLVNMIGLIRVGEALAIILAAILIKLTLQIIPFTRLGS</sequence>
<keyword evidence="1" id="KW-0472">Membrane</keyword>
<evidence type="ECO:0000313" key="2">
    <source>
        <dbReference type="EMBL" id="RJG00962.1"/>
    </source>
</evidence>
<reference evidence="3" key="1">
    <citation type="submission" date="2018-09" db="EMBL/GenBank/DDBJ databases">
        <authorList>
            <person name="Zhu H."/>
        </authorList>
    </citation>
    <scope>NUCLEOTIDE SEQUENCE [LARGE SCALE GENOMIC DNA]</scope>
    <source>
        <strain evidence="3">K1S02-23</strain>
    </source>
</reference>
<dbReference type="OrthoDB" id="9154706at2"/>
<proteinExistence type="predicted"/>
<dbReference type="InterPro" id="IPR019670">
    <property type="entry name" value="DUF2523"/>
</dbReference>
<comment type="caution">
    <text evidence="2">The sequence shown here is derived from an EMBL/GenBank/DDBJ whole genome shotgun (WGS) entry which is preliminary data.</text>
</comment>
<accession>A0A3A3G395</accession>
<keyword evidence="1" id="KW-0812">Transmembrane</keyword>
<dbReference type="Proteomes" id="UP000266327">
    <property type="component" value="Unassembled WGS sequence"/>
</dbReference>
<feature type="transmembrane region" description="Helical" evidence="1">
    <location>
        <begin position="84"/>
        <end position="104"/>
    </location>
</feature>
<dbReference type="EMBL" id="QYUQ01000002">
    <property type="protein sequence ID" value="RJG00962.1"/>
    <property type="molecule type" value="Genomic_DNA"/>
</dbReference>
<name>A0A3A3G395_9BURK</name>
<evidence type="ECO:0000313" key="3">
    <source>
        <dbReference type="Proteomes" id="UP000266327"/>
    </source>
</evidence>
<gene>
    <name evidence="2" type="ORF">D3878_04640</name>
</gene>
<keyword evidence="1" id="KW-1133">Transmembrane helix</keyword>
<dbReference type="Pfam" id="PF10734">
    <property type="entry name" value="DUF2523"/>
    <property type="match status" value="1"/>
</dbReference>
<protein>
    <submittedName>
        <fullName evidence="2">DUF2523 domain-containing protein</fullName>
    </submittedName>
</protein>
<evidence type="ECO:0000256" key="1">
    <source>
        <dbReference type="SAM" id="Phobius"/>
    </source>
</evidence>
<keyword evidence="3" id="KW-1185">Reference proteome</keyword>
<dbReference type="AlphaFoldDB" id="A0A3A3G395"/>